<keyword evidence="2 5" id="KW-0812">Transmembrane</keyword>
<comment type="subcellular location">
    <subcellularLocation>
        <location evidence="1">Membrane</location>
        <topology evidence="1">Multi-pass membrane protein</topology>
    </subcellularLocation>
</comment>
<keyword evidence="3 5" id="KW-1133">Transmembrane helix</keyword>
<dbReference type="InterPro" id="IPR050549">
    <property type="entry name" value="MFS_Trehalose_Transporter"/>
</dbReference>
<feature type="transmembrane region" description="Helical" evidence="5">
    <location>
        <begin position="330"/>
        <end position="351"/>
    </location>
</feature>
<feature type="transmembrane region" description="Helical" evidence="5">
    <location>
        <begin position="357"/>
        <end position="381"/>
    </location>
</feature>
<feature type="transmembrane region" description="Helical" evidence="5">
    <location>
        <begin position="20"/>
        <end position="39"/>
    </location>
</feature>
<dbReference type="InterPro" id="IPR005828">
    <property type="entry name" value="MFS_sugar_transport-like"/>
</dbReference>
<keyword evidence="8" id="KW-1185">Reference proteome</keyword>
<dbReference type="GO" id="GO:0016020">
    <property type="term" value="C:membrane"/>
    <property type="evidence" value="ECO:0007669"/>
    <property type="project" value="UniProtKB-SubCell"/>
</dbReference>
<dbReference type="GO" id="GO:0022857">
    <property type="term" value="F:transmembrane transporter activity"/>
    <property type="evidence" value="ECO:0007669"/>
    <property type="project" value="InterPro"/>
</dbReference>
<dbReference type="Proteomes" id="UP000691718">
    <property type="component" value="Unassembled WGS sequence"/>
</dbReference>
<evidence type="ECO:0000313" key="7">
    <source>
        <dbReference type="EMBL" id="CAG5020400.1"/>
    </source>
</evidence>
<dbReference type="Pfam" id="PF00083">
    <property type="entry name" value="Sugar_tr"/>
    <property type="match status" value="1"/>
</dbReference>
<dbReference type="PANTHER" id="PTHR48021">
    <property type="match status" value="1"/>
</dbReference>
<dbReference type="PANTHER" id="PTHR48021:SF68">
    <property type="entry name" value="MAJOR FACILITATOR SUPERFAMILY (MFS) PROFILE DOMAIN-CONTAINING PROTEIN"/>
    <property type="match status" value="1"/>
</dbReference>
<accession>A0A8S3XFR4</accession>
<proteinExistence type="predicted"/>
<organism evidence="7 8">
    <name type="scientific">Parnassius apollo</name>
    <name type="common">Apollo butterfly</name>
    <name type="synonym">Papilio apollo</name>
    <dbReference type="NCBI Taxonomy" id="110799"/>
    <lineage>
        <taxon>Eukaryota</taxon>
        <taxon>Metazoa</taxon>
        <taxon>Ecdysozoa</taxon>
        <taxon>Arthropoda</taxon>
        <taxon>Hexapoda</taxon>
        <taxon>Insecta</taxon>
        <taxon>Pterygota</taxon>
        <taxon>Neoptera</taxon>
        <taxon>Endopterygota</taxon>
        <taxon>Lepidoptera</taxon>
        <taxon>Glossata</taxon>
        <taxon>Ditrysia</taxon>
        <taxon>Papilionoidea</taxon>
        <taxon>Papilionidae</taxon>
        <taxon>Parnassiinae</taxon>
        <taxon>Parnassini</taxon>
        <taxon>Parnassius</taxon>
        <taxon>Parnassius</taxon>
    </lineage>
</organism>
<evidence type="ECO:0000256" key="5">
    <source>
        <dbReference type="SAM" id="Phobius"/>
    </source>
</evidence>
<feature type="transmembrane region" description="Helical" evidence="5">
    <location>
        <begin position="260"/>
        <end position="282"/>
    </location>
</feature>
<evidence type="ECO:0000256" key="3">
    <source>
        <dbReference type="ARBA" id="ARBA00022989"/>
    </source>
</evidence>
<dbReference type="EMBL" id="CAJQZP010001136">
    <property type="protein sequence ID" value="CAG5020400.1"/>
    <property type="molecule type" value="Genomic_DNA"/>
</dbReference>
<evidence type="ECO:0000256" key="2">
    <source>
        <dbReference type="ARBA" id="ARBA00022692"/>
    </source>
</evidence>
<feature type="transmembrane region" description="Helical" evidence="5">
    <location>
        <begin position="77"/>
        <end position="96"/>
    </location>
</feature>
<feature type="transmembrane region" description="Helical" evidence="5">
    <location>
        <begin position="191"/>
        <end position="213"/>
    </location>
</feature>
<feature type="transmembrane region" description="Helical" evidence="5">
    <location>
        <begin position="233"/>
        <end position="253"/>
    </location>
</feature>
<evidence type="ECO:0000259" key="6">
    <source>
        <dbReference type="PROSITE" id="PS50850"/>
    </source>
</evidence>
<sequence>MLIGNFVVPSITDRYGRKAALISSSIPAIVGWFVIALAVNAEMLILARFLQGVSIGFTLPLRSVVIAEYASPKYRGGFLTTISLAQGVGIFLIHLIGSLISWQRTSVVCGVLGFLGLVSTFYLPESPSWLAVRGKYEECRKAFRWIRGDDEEKELEELIQSRIKFKEELNNKGPQVNRLRMIKTVMYKKEFYKPIILITHCYVMIQVCGNATMPAFSVQILSTMMGPKANAHAWMVILDSLRIVANITAMFIINRFKRRTILFATGGLCTLVHISIAGYVYAKTKNLLIYDAQWISGSLVILQFICIGLGMIPMPTVIAGEVIPLQFRSIISSVCSVVLAIFMFAVLKTFPLLFDSIYLYGTYAVYSSVLTYVLVVLWILLPETSGKTLEQIEIELKGKDFRNEDLEAKVSLKSEHAEENGNSTTR</sequence>
<protein>
    <submittedName>
        <fullName evidence="7">(apollo) hypothetical protein</fullName>
    </submittedName>
</protein>
<feature type="transmembrane region" description="Helical" evidence="5">
    <location>
        <begin position="45"/>
        <end position="65"/>
    </location>
</feature>
<dbReference type="AlphaFoldDB" id="A0A8S3XFR4"/>
<comment type="caution">
    <text evidence="7">The sequence shown here is derived from an EMBL/GenBank/DDBJ whole genome shotgun (WGS) entry which is preliminary data.</text>
</comment>
<keyword evidence="4 5" id="KW-0472">Membrane</keyword>
<gene>
    <name evidence="7" type="ORF">PAPOLLO_LOCUS17277</name>
</gene>
<feature type="domain" description="Major facilitator superfamily (MFS) profile" evidence="6">
    <location>
        <begin position="1"/>
        <end position="385"/>
    </location>
</feature>
<dbReference type="OrthoDB" id="4142200at2759"/>
<dbReference type="InterPro" id="IPR020846">
    <property type="entry name" value="MFS_dom"/>
</dbReference>
<feature type="transmembrane region" description="Helical" evidence="5">
    <location>
        <begin position="294"/>
        <end position="318"/>
    </location>
</feature>
<name>A0A8S3XFR4_PARAO</name>
<evidence type="ECO:0000313" key="8">
    <source>
        <dbReference type="Proteomes" id="UP000691718"/>
    </source>
</evidence>
<evidence type="ECO:0000256" key="4">
    <source>
        <dbReference type="ARBA" id="ARBA00023136"/>
    </source>
</evidence>
<evidence type="ECO:0000256" key="1">
    <source>
        <dbReference type="ARBA" id="ARBA00004141"/>
    </source>
</evidence>
<dbReference type="PROSITE" id="PS50850">
    <property type="entry name" value="MFS"/>
    <property type="match status" value="1"/>
</dbReference>
<feature type="transmembrane region" description="Helical" evidence="5">
    <location>
        <begin position="102"/>
        <end position="123"/>
    </location>
</feature>
<reference evidence="7" key="1">
    <citation type="submission" date="2021-04" db="EMBL/GenBank/DDBJ databases">
        <authorList>
            <person name="Tunstrom K."/>
        </authorList>
    </citation>
    <scope>NUCLEOTIDE SEQUENCE</scope>
</reference>